<accession>A0A975DK14</accession>
<evidence type="ECO:0000256" key="2">
    <source>
        <dbReference type="SAM" id="Phobius"/>
    </source>
</evidence>
<evidence type="ECO:0000256" key="1">
    <source>
        <dbReference type="SAM" id="MobiDB-lite"/>
    </source>
</evidence>
<dbReference type="Pfam" id="PF13413">
    <property type="entry name" value="HTH_25"/>
    <property type="match status" value="1"/>
</dbReference>
<proteinExistence type="predicted"/>
<dbReference type="RefSeq" id="WP_208844154.1">
    <property type="nucleotide sequence ID" value="NZ_CP072133.1"/>
</dbReference>
<dbReference type="EMBL" id="CP072133">
    <property type="protein sequence ID" value="QTH72530.1"/>
    <property type="molecule type" value="Genomic_DNA"/>
</dbReference>
<feature type="domain" description="Cytoskeleton protein RodZ-like C-terminal" evidence="3">
    <location>
        <begin position="208"/>
        <end position="279"/>
    </location>
</feature>
<keyword evidence="2" id="KW-0812">Transmembrane</keyword>
<dbReference type="KEGG" id="pxi:J5O05_06885"/>
<keyword evidence="2" id="KW-1133">Transmembrane helix</keyword>
<gene>
    <name evidence="4" type="ORF">J5O05_06885</name>
</gene>
<reference evidence="4" key="1">
    <citation type="submission" date="2021-03" db="EMBL/GenBank/DDBJ databases">
        <title>Complete Genome of Pseudoalteromonas xiamenensis STKMTI.2, a new potential marine bacterium producing anti-Vibrio compounds.</title>
        <authorList>
            <person name="Handayani D.P."/>
            <person name="Isnansetyo A."/>
            <person name="Istiqomah I."/>
            <person name="Jumina J."/>
        </authorList>
    </citation>
    <scope>NUCLEOTIDE SEQUENCE</scope>
    <source>
        <strain evidence="4">STKMTI.2</strain>
    </source>
</reference>
<dbReference type="PANTHER" id="PTHR34475">
    <property type="match status" value="1"/>
</dbReference>
<dbReference type="GO" id="GO:0003677">
    <property type="term" value="F:DNA binding"/>
    <property type="evidence" value="ECO:0007669"/>
    <property type="project" value="InterPro"/>
</dbReference>
<feature type="region of interest" description="Disordered" evidence="1">
    <location>
        <begin position="175"/>
        <end position="199"/>
    </location>
</feature>
<feature type="transmembrane region" description="Helical" evidence="2">
    <location>
        <begin position="109"/>
        <end position="129"/>
    </location>
</feature>
<protein>
    <submittedName>
        <fullName evidence="4">Helix-turn-helix domain-containing protein</fullName>
    </submittedName>
</protein>
<keyword evidence="5" id="KW-1185">Reference proteome</keyword>
<name>A0A975DK14_9GAMM</name>
<dbReference type="PANTHER" id="PTHR34475:SF1">
    <property type="entry name" value="CYTOSKELETON PROTEIN RODZ"/>
    <property type="match status" value="1"/>
</dbReference>
<dbReference type="AlphaFoldDB" id="A0A975DK14"/>
<evidence type="ECO:0000313" key="5">
    <source>
        <dbReference type="Proteomes" id="UP000664904"/>
    </source>
</evidence>
<dbReference type="Pfam" id="PF13464">
    <property type="entry name" value="RodZ_C"/>
    <property type="match status" value="1"/>
</dbReference>
<evidence type="ECO:0000259" key="3">
    <source>
        <dbReference type="Pfam" id="PF13464"/>
    </source>
</evidence>
<dbReference type="Gene3D" id="1.10.260.40">
    <property type="entry name" value="lambda repressor-like DNA-binding domains"/>
    <property type="match status" value="1"/>
</dbReference>
<sequence length="284" mass="31763">MSEEENTQPQNTLGQTLAQARASRNISVDFIATQLKITPQQIERIEADDYLTLGPETFVRGYIKAYCRIVELNQDEVFALYVGHPVPEKSRRMKSFSRRTEKEANDSRLMWVSYAILALVIGSSIFWWWQTTSSSEITPPNNTAQTIELTQAESNDSAPELEKLADKLENVEVETAESAPIVEPPVSDLSADKAENNSKASDGLSTIVMNFREESWVEIFDATSERIAFGVKKAGYRMTVAGKAPFSVVLVKHHAVDVTLDGQPVDLSHLQKNRLAKFKLPLTE</sequence>
<dbReference type="InterPro" id="IPR010982">
    <property type="entry name" value="Lambda_DNA-bd_dom_sf"/>
</dbReference>
<organism evidence="4 5">
    <name type="scientific">Pseudoalteromonas xiamenensis</name>
    <dbReference type="NCBI Taxonomy" id="882626"/>
    <lineage>
        <taxon>Bacteria</taxon>
        <taxon>Pseudomonadati</taxon>
        <taxon>Pseudomonadota</taxon>
        <taxon>Gammaproteobacteria</taxon>
        <taxon>Alteromonadales</taxon>
        <taxon>Pseudoalteromonadaceae</taxon>
        <taxon>Pseudoalteromonas</taxon>
    </lineage>
</organism>
<dbReference type="Proteomes" id="UP000664904">
    <property type="component" value="Chromosome"/>
</dbReference>
<evidence type="ECO:0000313" key="4">
    <source>
        <dbReference type="EMBL" id="QTH72530.1"/>
    </source>
</evidence>
<dbReference type="InterPro" id="IPR025194">
    <property type="entry name" value="RodZ-like_C"/>
</dbReference>
<keyword evidence="2" id="KW-0472">Membrane</keyword>
<dbReference type="InterPro" id="IPR050400">
    <property type="entry name" value="Bact_Cytoskel_RodZ"/>
</dbReference>